<dbReference type="OMA" id="ITRVWRS"/>
<dbReference type="PANTHER" id="PTHR31674">
    <property type="entry name" value="B3 DOMAIN-CONTAINING PROTEIN REM-LIKE 3-RELATED"/>
    <property type="match status" value="1"/>
</dbReference>
<name>V4M4X8_EUTSA</name>
<evidence type="ECO:0000256" key="2">
    <source>
        <dbReference type="ARBA" id="ARBA00022737"/>
    </source>
</evidence>
<keyword evidence="9" id="KW-1185">Reference proteome</keyword>
<evidence type="ECO:0000256" key="6">
    <source>
        <dbReference type="ARBA" id="ARBA00023242"/>
    </source>
</evidence>
<evidence type="ECO:0000256" key="5">
    <source>
        <dbReference type="ARBA" id="ARBA00023163"/>
    </source>
</evidence>
<keyword evidence="3" id="KW-0805">Transcription regulation</keyword>
<keyword evidence="4" id="KW-0238">DNA-binding</keyword>
<dbReference type="GO" id="GO:0003677">
    <property type="term" value="F:DNA binding"/>
    <property type="evidence" value="ECO:0007669"/>
    <property type="project" value="UniProtKB-KW"/>
</dbReference>
<dbReference type="PANTHER" id="PTHR31674:SF62">
    <property type="entry name" value="B3 DOMAIN-CONTAINING PROTEIN REM14-RELATED"/>
    <property type="match status" value="1"/>
</dbReference>
<sequence>MCLQKKRRIWNLCYLPKNISRSNILTGRFDEIILMDKHGRKWTSGLYCRKSSGEVYITRVWRSFCEANGQKVGCSFVFKLVSNRTSPLLIMTSEETT</sequence>
<evidence type="ECO:0000256" key="3">
    <source>
        <dbReference type="ARBA" id="ARBA00023015"/>
    </source>
</evidence>
<feature type="domain" description="TF-B3" evidence="7">
    <location>
        <begin position="1"/>
        <end position="94"/>
    </location>
</feature>
<dbReference type="Proteomes" id="UP000030689">
    <property type="component" value="Unassembled WGS sequence"/>
</dbReference>
<dbReference type="Gene3D" id="2.40.330.10">
    <property type="entry name" value="DNA-binding pseudobarrel domain"/>
    <property type="match status" value="1"/>
</dbReference>
<keyword evidence="5" id="KW-0804">Transcription</keyword>
<dbReference type="GO" id="GO:0005634">
    <property type="term" value="C:nucleus"/>
    <property type="evidence" value="ECO:0007669"/>
    <property type="project" value="UniProtKB-SubCell"/>
</dbReference>
<reference evidence="8 9" key="1">
    <citation type="journal article" date="2013" name="Front. Plant Sci.">
        <title>The Reference Genome of the Halophytic Plant Eutrema salsugineum.</title>
        <authorList>
            <person name="Yang R."/>
            <person name="Jarvis D.E."/>
            <person name="Chen H."/>
            <person name="Beilstein M.A."/>
            <person name="Grimwood J."/>
            <person name="Jenkins J."/>
            <person name="Shu S."/>
            <person name="Prochnik S."/>
            <person name="Xin M."/>
            <person name="Ma C."/>
            <person name="Schmutz J."/>
            <person name="Wing R.A."/>
            <person name="Mitchell-Olds T."/>
            <person name="Schumaker K.S."/>
            <person name="Wang X."/>
        </authorList>
    </citation>
    <scope>NUCLEOTIDE SEQUENCE [LARGE SCALE GENOMIC DNA]</scope>
</reference>
<evidence type="ECO:0000313" key="8">
    <source>
        <dbReference type="EMBL" id="ESQ47353.1"/>
    </source>
</evidence>
<keyword evidence="6" id="KW-0539">Nucleus</keyword>
<dbReference type="STRING" id="72664.V4M4X8"/>
<dbReference type="Pfam" id="PF02362">
    <property type="entry name" value="B3"/>
    <property type="match status" value="1"/>
</dbReference>
<protein>
    <recommendedName>
        <fullName evidence="7">TF-B3 domain-containing protein</fullName>
    </recommendedName>
</protein>
<dbReference type="InterPro" id="IPR039218">
    <property type="entry name" value="REM_fam"/>
</dbReference>
<evidence type="ECO:0000259" key="7">
    <source>
        <dbReference type="PROSITE" id="PS50863"/>
    </source>
</evidence>
<dbReference type="PROSITE" id="PS50863">
    <property type="entry name" value="B3"/>
    <property type="match status" value="1"/>
</dbReference>
<evidence type="ECO:0000313" key="9">
    <source>
        <dbReference type="Proteomes" id="UP000030689"/>
    </source>
</evidence>
<evidence type="ECO:0000256" key="4">
    <source>
        <dbReference type="ARBA" id="ARBA00023125"/>
    </source>
</evidence>
<evidence type="ECO:0000256" key="1">
    <source>
        <dbReference type="ARBA" id="ARBA00004123"/>
    </source>
</evidence>
<dbReference type="InterPro" id="IPR003340">
    <property type="entry name" value="B3_DNA-bd"/>
</dbReference>
<dbReference type="EMBL" id="KI517416">
    <property type="protein sequence ID" value="ESQ47353.1"/>
    <property type="molecule type" value="Genomic_DNA"/>
</dbReference>
<dbReference type="KEGG" id="eus:EUTSA_v10028002mg"/>
<dbReference type="CDD" id="cd10017">
    <property type="entry name" value="B3_DNA"/>
    <property type="match status" value="1"/>
</dbReference>
<dbReference type="Gramene" id="ESQ47353">
    <property type="protein sequence ID" value="ESQ47353"/>
    <property type="gene ID" value="EUTSA_v10028002mg"/>
</dbReference>
<accession>V4M4X8</accession>
<proteinExistence type="predicted"/>
<dbReference type="SMART" id="SM01019">
    <property type="entry name" value="B3"/>
    <property type="match status" value="1"/>
</dbReference>
<organism evidence="8 9">
    <name type="scientific">Eutrema salsugineum</name>
    <name type="common">Saltwater cress</name>
    <name type="synonym">Sisymbrium salsugineum</name>
    <dbReference type="NCBI Taxonomy" id="72664"/>
    <lineage>
        <taxon>Eukaryota</taxon>
        <taxon>Viridiplantae</taxon>
        <taxon>Streptophyta</taxon>
        <taxon>Embryophyta</taxon>
        <taxon>Tracheophyta</taxon>
        <taxon>Spermatophyta</taxon>
        <taxon>Magnoliopsida</taxon>
        <taxon>eudicotyledons</taxon>
        <taxon>Gunneridae</taxon>
        <taxon>Pentapetalae</taxon>
        <taxon>rosids</taxon>
        <taxon>malvids</taxon>
        <taxon>Brassicales</taxon>
        <taxon>Brassicaceae</taxon>
        <taxon>Eutremeae</taxon>
        <taxon>Eutrema</taxon>
    </lineage>
</organism>
<dbReference type="InterPro" id="IPR015300">
    <property type="entry name" value="DNA-bd_pseudobarrel_sf"/>
</dbReference>
<comment type="subcellular location">
    <subcellularLocation>
        <location evidence="1">Nucleus</location>
    </subcellularLocation>
</comment>
<dbReference type="AlphaFoldDB" id="V4M4X8"/>
<keyword evidence="2" id="KW-0677">Repeat</keyword>
<dbReference type="SUPFAM" id="SSF101936">
    <property type="entry name" value="DNA-binding pseudobarrel domain"/>
    <property type="match status" value="1"/>
</dbReference>
<gene>
    <name evidence="8" type="ORF">EUTSA_v10028002mg</name>
</gene>